<dbReference type="InParanoid" id="G0MAJ8"/>
<name>G0MAJ8_CAEBE</name>
<protein>
    <recommendedName>
        <fullName evidence="6">RING-type domain-containing protein</fullName>
    </recommendedName>
</protein>
<dbReference type="SUPFAM" id="SSF57850">
    <property type="entry name" value="RING/U-box"/>
    <property type="match status" value="1"/>
</dbReference>
<dbReference type="Gene3D" id="3.30.40.10">
    <property type="entry name" value="Zinc/RING finger domain, C3HC4 (zinc finger)"/>
    <property type="match status" value="1"/>
</dbReference>
<evidence type="ECO:0000256" key="4">
    <source>
        <dbReference type="PROSITE-ProRule" id="PRU00175"/>
    </source>
</evidence>
<dbReference type="EMBL" id="GL379788">
    <property type="protein sequence ID" value="EGT40482.1"/>
    <property type="molecule type" value="Genomic_DNA"/>
</dbReference>
<evidence type="ECO:0000256" key="3">
    <source>
        <dbReference type="ARBA" id="ARBA00022833"/>
    </source>
</evidence>
<dbReference type="SMART" id="SM00184">
    <property type="entry name" value="RING"/>
    <property type="match status" value="1"/>
</dbReference>
<keyword evidence="1" id="KW-0479">Metal-binding</keyword>
<dbReference type="GO" id="GO:0008270">
    <property type="term" value="F:zinc ion binding"/>
    <property type="evidence" value="ECO:0007669"/>
    <property type="project" value="UniProtKB-KW"/>
</dbReference>
<sequence length="155" mass="18113">MSSSPLVTDTALRFAESEKKKAEHKLKLQEEEIARIMKEIEEEENALKNAKKKDKTQKEKAKGVTDCVLCCNPYDHQLVSNHVPYQFECGHTFCKTCVKKMFHDKNMAASKNERKGPMRIECPLCREIEYLENPNHLYPEYQIMNHTLRSLLRLV</sequence>
<dbReference type="Proteomes" id="UP000008068">
    <property type="component" value="Unassembled WGS sequence"/>
</dbReference>
<evidence type="ECO:0000256" key="2">
    <source>
        <dbReference type="ARBA" id="ARBA00022771"/>
    </source>
</evidence>
<accession>G0MAJ8</accession>
<evidence type="ECO:0000256" key="5">
    <source>
        <dbReference type="SAM" id="Coils"/>
    </source>
</evidence>
<keyword evidence="8" id="KW-1185">Reference proteome</keyword>
<evidence type="ECO:0000256" key="1">
    <source>
        <dbReference type="ARBA" id="ARBA00022723"/>
    </source>
</evidence>
<evidence type="ECO:0000259" key="6">
    <source>
        <dbReference type="PROSITE" id="PS50089"/>
    </source>
</evidence>
<feature type="coiled-coil region" evidence="5">
    <location>
        <begin position="12"/>
        <end position="60"/>
    </location>
</feature>
<organism evidence="8">
    <name type="scientific">Caenorhabditis brenneri</name>
    <name type="common">Nematode worm</name>
    <dbReference type="NCBI Taxonomy" id="135651"/>
    <lineage>
        <taxon>Eukaryota</taxon>
        <taxon>Metazoa</taxon>
        <taxon>Ecdysozoa</taxon>
        <taxon>Nematoda</taxon>
        <taxon>Chromadorea</taxon>
        <taxon>Rhabditida</taxon>
        <taxon>Rhabditina</taxon>
        <taxon>Rhabditomorpha</taxon>
        <taxon>Rhabditoidea</taxon>
        <taxon>Rhabditidae</taxon>
        <taxon>Peloderinae</taxon>
        <taxon>Caenorhabditis</taxon>
    </lineage>
</organism>
<dbReference type="InterPro" id="IPR017907">
    <property type="entry name" value="Znf_RING_CS"/>
</dbReference>
<gene>
    <name evidence="7" type="ORF">CAEBREN_06237</name>
</gene>
<feature type="domain" description="RING-type" evidence="6">
    <location>
        <begin position="67"/>
        <end position="126"/>
    </location>
</feature>
<reference evidence="8" key="1">
    <citation type="submission" date="2011-07" db="EMBL/GenBank/DDBJ databases">
        <authorList>
            <consortium name="Caenorhabditis brenneri Sequencing and Analysis Consortium"/>
            <person name="Wilson R.K."/>
        </authorList>
    </citation>
    <scope>NUCLEOTIDE SEQUENCE [LARGE SCALE GENOMIC DNA]</scope>
    <source>
        <strain evidence="8">PB2801</strain>
    </source>
</reference>
<keyword evidence="2 4" id="KW-0863">Zinc-finger</keyword>
<dbReference type="PROSITE" id="PS50089">
    <property type="entry name" value="ZF_RING_2"/>
    <property type="match status" value="1"/>
</dbReference>
<dbReference type="Pfam" id="PF13445">
    <property type="entry name" value="zf-RING_UBOX"/>
    <property type="match status" value="1"/>
</dbReference>
<dbReference type="InterPro" id="IPR001841">
    <property type="entry name" value="Znf_RING"/>
</dbReference>
<keyword evidence="5" id="KW-0175">Coiled coil</keyword>
<proteinExistence type="predicted"/>
<evidence type="ECO:0000313" key="7">
    <source>
        <dbReference type="EMBL" id="EGT40482.1"/>
    </source>
</evidence>
<keyword evidence="3" id="KW-0862">Zinc</keyword>
<dbReference type="InterPro" id="IPR013083">
    <property type="entry name" value="Znf_RING/FYVE/PHD"/>
</dbReference>
<dbReference type="OrthoDB" id="252722at2759"/>
<dbReference type="InterPro" id="IPR027370">
    <property type="entry name" value="Znf-RING_euk"/>
</dbReference>
<dbReference type="HOGENOM" id="CLU_1697052_0_0_1"/>
<dbReference type="AlphaFoldDB" id="G0MAJ8"/>
<evidence type="ECO:0000313" key="8">
    <source>
        <dbReference type="Proteomes" id="UP000008068"/>
    </source>
</evidence>
<dbReference type="PROSITE" id="PS00518">
    <property type="entry name" value="ZF_RING_1"/>
    <property type="match status" value="1"/>
</dbReference>